<evidence type="ECO:0000313" key="2">
    <source>
        <dbReference type="RefSeq" id="XP_020994280.2"/>
    </source>
</evidence>
<proteinExistence type="predicted"/>
<dbReference type="AlphaFoldDB" id="A0A6P5NBL8"/>
<dbReference type="Proteomes" id="UP000515211">
    <property type="component" value="Chromosome 3"/>
</dbReference>
<organism evidence="1 2">
    <name type="scientific">Arachis duranensis</name>
    <name type="common">Wild peanut</name>
    <dbReference type="NCBI Taxonomy" id="130453"/>
    <lineage>
        <taxon>Eukaryota</taxon>
        <taxon>Viridiplantae</taxon>
        <taxon>Streptophyta</taxon>
        <taxon>Embryophyta</taxon>
        <taxon>Tracheophyta</taxon>
        <taxon>Spermatophyta</taxon>
        <taxon>Magnoliopsida</taxon>
        <taxon>eudicotyledons</taxon>
        <taxon>Gunneridae</taxon>
        <taxon>Pentapetalae</taxon>
        <taxon>rosids</taxon>
        <taxon>fabids</taxon>
        <taxon>Fabales</taxon>
        <taxon>Fabaceae</taxon>
        <taxon>Papilionoideae</taxon>
        <taxon>50 kb inversion clade</taxon>
        <taxon>dalbergioids sensu lato</taxon>
        <taxon>Dalbergieae</taxon>
        <taxon>Pterocarpus clade</taxon>
        <taxon>Arachis</taxon>
    </lineage>
</organism>
<reference evidence="1" key="2">
    <citation type="journal article" date="2016" name="Nat. Genet.">
        <title>The genome sequences of Arachis duranensis and Arachis ipaensis, the diploid ancestors of cultivated peanut.</title>
        <authorList>
            <person name="Bertioli D.J."/>
            <person name="Cannon S.B."/>
            <person name="Froenicke L."/>
            <person name="Huang G."/>
            <person name="Farmer A.D."/>
            <person name="Cannon E.K."/>
            <person name="Liu X."/>
            <person name="Gao D."/>
            <person name="Clevenger J."/>
            <person name="Dash S."/>
            <person name="Ren L."/>
            <person name="Moretzsohn M.C."/>
            <person name="Shirasawa K."/>
            <person name="Huang W."/>
            <person name="Vidigal B."/>
            <person name="Abernathy B."/>
            <person name="Chu Y."/>
            <person name="Niederhuth C.E."/>
            <person name="Umale P."/>
            <person name="Araujo A.C."/>
            <person name="Kozik A."/>
            <person name="Kim K.D."/>
            <person name="Burow M.D."/>
            <person name="Varshney R.K."/>
            <person name="Wang X."/>
            <person name="Zhang X."/>
            <person name="Barkley N."/>
            <person name="Guimaraes P.M."/>
            <person name="Isobe S."/>
            <person name="Guo B."/>
            <person name="Liao B."/>
            <person name="Stalker H.T."/>
            <person name="Schmitz R.J."/>
            <person name="Scheffler B.E."/>
            <person name="Leal-Bertioli S.C."/>
            <person name="Xun X."/>
            <person name="Jackson S.A."/>
            <person name="Michelmore R."/>
            <person name="Ozias-Akins P."/>
        </authorList>
    </citation>
    <scope>NUCLEOTIDE SEQUENCE [LARGE SCALE GENOMIC DNA]</scope>
    <source>
        <strain evidence="1">cv. V14167</strain>
    </source>
</reference>
<dbReference type="RefSeq" id="XP_020994280.2">
    <property type="nucleotide sequence ID" value="XM_021138621.2"/>
</dbReference>
<protein>
    <submittedName>
        <fullName evidence="2">Uncharacterized protein LOC107479853 isoform X2</fullName>
    </submittedName>
</protein>
<gene>
    <name evidence="2" type="primary">LOC107479853</name>
</gene>
<dbReference type="GeneID" id="107479853"/>
<evidence type="ECO:0000313" key="1">
    <source>
        <dbReference type="Proteomes" id="UP000515211"/>
    </source>
</evidence>
<keyword evidence="1" id="KW-1185">Reference proteome</keyword>
<name>A0A6P5NBL8_ARADU</name>
<accession>A0A6P5NBL8</accession>
<sequence>MEVPKDQIATLLDYGLHNSAQMLSCFLVSSPAANTESVPTSKLTAWCYLVIHSSVRGSIIELFIATSKLCSTRWSPNRMCNCAVFQYHQTGRRLRILAMHQESTRMRPQVAEEKI</sequence>
<reference evidence="2" key="1">
    <citation type="journal article" date="2014" name="PLoS ONE">
        <title>Comparisons of De Novo Transcriptome Assemblers in Diploid and Polyploid Species Using Peanut (Arachis spp.) RNA-Seq Data.</title>
        <authorList>
            <person name="Chopra R."/>
            <person name="Burow G."/>
            <person name="Farmer A."/>
            <person name="Mudge J."/>
            <person name="Simpson C.E."/>
            <person name="Burow M.D."/>
        </authorList>
    </citation>
    <scope>NUCLEOTIDE SEQUENCE</scope>
</reference>
<reference evidence="2" key="3">
    <citation type="submission" date="2025-08" db="UniProtKB">
        <authorList>
            <consortium name="RefSeq"/>
        </authorList>
    </citation>
    <scope>IDENTIFICATION</scope>
</reference>